<organism evidence="2 3">
    <name type="scientific">Parthenolecanium corni</name>
    <dbReference type="NCBI Taxonomy" id="536013"/>
    <lineage>
        <taxon>Eukaryota</taxon>
        <taxon>Metazoa</taxon>
        <taxon>Ecdysozoa</taxon>
        <taxon>Arthropoda</taxon>
        <taxon>Hexapoda</taxon>
        <taxon>Insecta</taxon>
        <taxon>Pterygota</taxon>
        <taxon>Neoptera</taxon>
        <taxon>Paraneoptera</taxon>
        <taxon>Hemiptera</taxon>
        <taxon>Sternorrhyncha</taxon>
        <taxon>Coccoidea</taxon>
        <taxon>Coccidae</taxon>
        <taxon>Parthenolecanium</taxon>
    </lineage>
</organism>
<comment type="caution">
    <text evidence="2">The sequence shown here is derived from an EMBL/GenBank/DDBJ whole genome shotgun (WGS) entry which is preliminary data.</text>
</comment>
<reference evidence="2 3" key="1">
    <citation type="submission" date="2024-03" db="EMBL/GenBank/DDBJ databases">
        <title>Adaptation during the transition from Ophiocordyceps entomopathogen to insect associate is accompanied by gene loss and intensified selection.</title>
        <authorList>
            <person name="Ward C.M."/>
            <person name="Onetto C.A."/>
            <person name="Borneman A.R."/>
        </authorList>
    </citation>
    <scope>NUCLEOTIDE SEQUENCE [LARGE SCALE GENOMIC DNA]</scope>
    <source>
        <strain evidence="2">AWRI1</strain>
        <tissue evidence="2">Single Adult Female</tissue>
    </source>
</reference>
<keyword evidence="3" id="KW-1185">Reference proteome</keyword>
<evidence type="ECO:0000313" key="3">
    <source>
        <dbReference type="Proteomes" id="UP001367676"/>
    </source>
</evidence>
<sequence length="364" mass="41616">MFRKHYAIQAEKSQGENPHKPEDFNELVILYDTAIHSEENLAKAAALKIVDELSRNEEMRIHDYTLISPGLMIGEMTSDVDLYKDAIQKLESHAHDAAKILSLLNEILIRNPSNPFIVVLTNTVDHTNATIELKSTVELDDTFSAINSSDTRVIFLVNNVKIRSNLTKCFESIAEANCRMEKVMTSDINLYKDAIQKLESHAHDAAKVLSLLNEFLIRNPSKPFILLQFINKHIYETLESPVGKLFVYFLKYSVADNLNFAEDKLEEECGRIIHASVAHNSVTVEDGEIYIRTFLVDNLIFNILYQNIFSLKIDIHEDTSEKRNLGVKQPSECNRGDGGDFYNCIPYIEVKNEHFSENIYQKEK</sequence>
<evidence type="ECO:0000256" key="1">
    <source>
        <dbReference type="SAM" id="MobiDB-lite"/>
    </source>
</evidence>
<name>A0AAN9Y165_9HEMI</name>
<feature type="region of interest" description="Disordered" evidence="1">
    <location>
        <begin position="1"/>
        <end position="21"/>
    </location>
</feature>
<dbReference type="EMBL" id="JBBCAQ010000034">
    <property type="protein sequence ID" value="KAK7580586.1"/>
    <property type="molecule type" value="Genomic_DNA"/>
</dbReference>
<proteinExistence type="predicted"/>
<dbReference type="Proteomes" id="UP001367676">
    <property type="component" value="Unassembled WGS sequence"/>
</dbReference>
<protein>
    <submittedName>
        <fullName evidence="2">Uncharacterized protein</fullName>
    </submittedName>
</protein>
<gene>
    <name evidence="2" type="ORF">V9T40_001215</name>
</gene>
<accession>A0AAN9Y165</accession>
<dbReference type="AlphaFoldDB" id="A0AAN9Y165"/>
<evidence type="ECO:0000313" key="2">
    <source>
        <dbReference type="EMBL" id="KAK7580586.1"/>
    </source>
</evidence>